<organism evidence="3 4">
    <name type="scientific">Bifidobacterium breve</name>
    <dbReference type="NCBI Taxonomy" id="1685"/>
    <lineage>
        <taxon>Bacteria</taxon>
        <taxon>Bacillati</taxon>
        <taxon>Actinomycetota</taxon>
        <taxon>Actinomycetes</taxon>
        <taxon>Bifidobacteriales</taxon>
        <taxon>Bifidobacteriaceae</taxon>
        <taxon>Bifidobacterium</taxon>
    </lineage>
</organism>
<feature type="signal peptide" evidence="1">
    <location>
        <begin position="1"/>
        <end position="24"/>
    </location>
</feature>
<dbReference type="InterPro" id="IPR030678">
    <property type="entry name" value="Peptide/Ni-bd"/>
</dbReference>
<dbReference type="RefSeq" id="WP_106621850.1">
    <property type="nucleotide sequence ID" value="NZ_CP021390.1"/>
</dbReference>
<protein>
    <submittedName>
        <fullName evidence="3">Extracellular solute-binding protein family 5</fullName>
    </submittedName>
</protein>
<dbReference type="PROSITE" id="PS51257">
    <property type="entry name" value="PROKAR_LIPOPROTEIN"/>
    <property type="match status" value="1"/>
</dbReference>
<feature type="domain" description="Solute-binding protein family 5" evidence="2">
    <location>
        <begin position="89"/>
        <end position="449"/>
    </location>
</feature>
<dbReference type="PANTHER" id="PTHR30290:SF82">
    <property type="entry name" value="ABC-TYPE DIPEPTIDE_OLIGOPEPTIDE TRANSPORT SYSTEM, PERIPLASMIC COMPONENT"/>
    <property type="match status" value="1"/>
</dbReference>
<dbReference type="AlphaFoldDB" id="A0AAN1M5F6"/>
<dbReference type="GO" id="GO:0015833">
    <property type="term" value="P:peptide transport"/>
    <property type="evidence" value="ECO:0007669"/>
    <property type="project" value="TreeGrafter"/>
</dbReference>
<dbReference type="CDD" id="cd08509">
    <property type="entry name" value="PBP2_TmCBP_oligosaccharides_like"/>
    <property type="match status" value="1"/>
</dbReference>
<feature type="chain" id="PRO_5042868651" evidence="1">
    <location>
        <begin position="25"/>
        <end position="556"/>
    </location>
</feature>
<accession>A0AAN1M5F6</accession>
<evidence type="ECO:0000313" key="4">
    <source>
        <dbReference type="Proteomes" id="UP000232496"/>
    </source>
</evidence>
<dbReference type="GO" id="GO:1904680">
    <property type="term" value="F:peptide transmembrane transporter activity"/>
    <property type="evidence" value="ECO:0007669"/>
    <property type="project" value="TreeGrafter"/>
</dbReference>
<dbReference type="SUPFAM" id="SSF53850">
    <property type="entry name" value="Periplasmic binding protein-like II"/>
    <property type="match status" value="1"/>
</dbReference>
<dbReference type="Pfam" id="PF00496">
    <property type="entry name" value="SBP_bac_5"/>
    <property type="match status" value="1"/>
</dbReference>
<dbReference type="Gene3D" id="3.90.76.10">
    <property type="entry name" value="Dipeptide-binding Protein, Domain 1"/>
    <property type="match status" value="1"/>
</dbReference>
<evidence type="ECO:0000259" key="2">
    <source>
        <dbReference type="Pfam" id="PF00496"/>
    </source>
</evidence>
<evidence type="ECO:0000256" key="1">
    <source>
        <dbReference type="SAM" id="SignalP"/>
    </source>
</evidence>
<dbReference type="InterPro" id="IPR039424">
    <property type="entry name" value="SBP_5"/>
</dbReference>
<dbReference type="GO" id="GO:0043190">
    <property type="term" value="C:ATP-binding cassette (ABC) transporter complex"/>
    <property type="evidence" value="ECO:0007669"/>
    <property type="project" value="InterPro"/>
</dbReference>
<name>A0AAN1M5F6_BIFBR</name>
<dbReference type="GO" id="GO:0042597">
    <property type="term" value="C:periplasmic space"/>
    <property type="evidence" value="ECO:0007669"/>
    <property type="project" value="UniProtKB-ARBA"/>
</dbReference>
<gene>
    <name evidence="3" type="ORF">DRBB29_1641</name>
</gene>
<dbReference type="EMBL" id="CP023198">
    <property type="protein sequence ID" value="AUE19177.1"/>
    <property type="molecule type" value="Genomic_DNA"/>
</dbReference>
<evidence type="ECO:0000313" key="3">
    <source>
        <dbReference type="EMBL" id="AUE19177.1"/>
    </source>
</evidence>
<sequence length="556" mass="60857">MSFARQLKGVAAIVAATAMTFSVAACGGSGSQSSTDDATSITIAKPDGALGSENDNPFIADSSAVKMGYINGVYEPLGVVDLVDPSRDVKPWLASKIEWSEDYKSVTFTARDGVTWSDGKKFSADDIAYTFKMFMDVPGLDVQNLGITGVQEDGSTVTLNFKESMYTKQDKVLHKLIVPKHIWEGVKDPKTFKNEDMVGTGPYAKKQYTSESVVLTARKDYWGGEVAAKTLYFVSYNDNTALANAMANGDADWAQAFIPSVKKTFLDKDKEHNHFYAADVLNADVLFLNTTQKPFNDVTFRKALNMVVDREQHSKIAREGAIPVLTSVTGLPSPSGDEFIADAYKDKDYKVDVAGAKKLLTDAGYTYQGDTLMDPEGNAVTFQISVPQGWTDYVTGISLIADSASKIGVKANVKTPDADSWTEDLANGKFGAALHWTDTAATPYDYYSDIMDGRWYKKIGESAQYNFGRYQNDAATAALDTYATTTDDASRTAALNEIEKIFVDDVPAIPVGTRPFFSAYNTRKFTGWPDEKDPYVVPDFTQPTASYIYTQLKAVK</sequence>
<dbReference type="Proteomes" id="UP000232496">
    <property type="component" value="Chromosome"/>
</dbReference>
<proteinExistence type="predicted"/>
<keyword evidence="1" id="KW-0732">Signal</keyword>
<dbReference type="PANTHER" id="PTHR30290">
    <property type="entry name" value="PERIPLASMIC BINDING COMPONENT OF ABC TRANSPORTER"/>
    <property type="match status" value="1"/>
</dbReference>
<reference evidence="3 4" key="1">
    <citation type="submission" date="2017-09" db="EMBL/GenBank/DDBJ databases">
        <title>Comparative genomics and methylome analysis of the gut commensal Bifidobacterium breve.</title>
        <authorList>
            <person name="Bottacini F."/>
            <person name="Morrissey R."/>
            <person name="Roberts R.J."/>
            <person name="James K."/>
            <person name="van Breen J."/>
            <person name="Egan M."/>
            <person name="Lambert J."/>
            <person name="van Limpt K."/>
            <person name="Stanton C."/>
            <person name="Knol J."/>
            <person name="O' Connell Motherway M."/>
            <person name="van Sinderen D."/>
        </authorList>
    </citation>
    <scope>NUCLEOTIDE SEQUENCE [LARGE SCALE GENOMIC DNA]</scope>
    <source>
        <strain evidence="3 4">DRBB29</strain>
    </source>
</reference>
<dbReference type="PIRSF" id="PIRSF002741">
    <property type="entry name" value="MppA"/>
    <property type="match status" value="1"/>
</dbReference>
<dbReference type="InterPro" id="IPR000914">
    <property type="entry name" value="SBP_5_dom"/>
</dbReference>
<dbReference type="Gene3D" id="3.40.190.10">
    <property type="entry name" value="Periplasmic binding protein-like II"/>
    <property type="match status" value="1"/>
</dbReference>
<dbReference type="Gene3D" id="3.10.105.10">
    <property type="entry name" value="Dipeptide-binding Protein, Domain 3"/>
    <property type="match status" value="1"/>
</dbReference>